<name>A0A0F4GEL2_9PEZI</name>
<gene>
    <name evidence="2" type="ORF">TI39_contig4171g00001</name>
</gene>
<sequence>MDLSKYISLPHLFLCRLFNIIIIEQFIKRDMPLPVPPAELPASLVDAFAKLDMSKSKNNAQHDSHSHQLIKREEQEEEPFKTKRYQTPFITEEEPVNATHPSSTKKEQSRSSSIIKKESVNDTNHSHHHSNEDLVYTTTSIGSRKTGWYFAHHLDMTSARNLGPVMLPDGTTVSELRPRDVAVLRQARWMALRGIAVVYWDNGDVDWDNSDVVKGEMGDGVVDGSKVDVGAMEERLRKLKE</sequence>
<organism evidence="2 3">
    <name type="scientific">Zymoseptoria brevis</name>
    <dbReference type="NCBI Taxonomy" id="1047168"/>
    <lineage>
        <taxon>Eukaryota</taxon>
        <taxon>Fungi</taxon>
        <taxon>Dikarya</taxon>
        <taxon>Ascomycota</taxon>
        <taxon>Pezizomycotina</taxon>
        <taxon>Dothideomycetes</taxon>
        <taxon>Dothideomycetidae</taxon>
        <taxon>Mycosphaerellales</taxon>
        <taxon>Mycosphaerellaceae</taxon>
        <taxon>Zymoseptoria</taxon>
    </lineage>
</organism>
<feature type="region of interest" description="Disordered" evidence="1">
    <location>
        <begin position="55"/>
        <end position="131"/>
    </location>
</feature>
<dbReference type="Proteomes" id="UP000033647">
    <property type="component" value="Unassembled WGS sequence"/>
</dbReference>
<accession>A0A0F4GEL2</accession>
<reference evidence="2 3" key="1">
    <citation type="submission" date="2015-03" db="EMBL/GenBank/DDBJ databases">
        <title>RNA-seq based gene annotation and comparative genomics of four Zymoseptoria species reveal species-specific pathogenicity related genes and transposable element activity.</title>
        <authorList>
            <person name="Grandaubert J."/>
            <person name="Bhattacharyya A."/>
            <person name="Stukenbrock E.H."/>
        </authorList>
    </citation>
    <scope>NUCLEOTIDE SEQUENCE [LARGE SCALE GENOMIC DNA]</scope>
    <source>
        <strain evidence="2 3">Zb18110</strain>
    </source>
</reference>
<protein>
    <submittedName>
        <fullName evidence="2">Uncharacterized protein</fullName>
    </submittedName>
</protein>
<dbReference type="EMBL" id="LAFY01004130">
    <property type="protein sequence ID" value="KJX94635.1"/>
    <property type="molecule type" value="Genomic_DNA"/>
</dbReference>
<keyword evidence="3" id="KW-1185">Reference proteome</keyword>
<comment type="caution">
    <text evidence="2">The sequence shown here is derived from an EMBL/GenBank/DDBJ whole genome shotgun (WGS) entry which is preliminary data.</text>
</comment>
<feature type="compositionally biased region" description="Basic and acidic residues" evidence="1">
    <location>
        <begin position="55"/>
        <end position="81"/>
    </location>
</feature>
<feature type="compositionally biased region" description="Basic and acidic residues" evidence="1">
    <location>
        <begin position="104"/>
        <end position="120"/>
    </location>
</feature>
<evidence type="ECO:0000313" key="3">
    <source>
        <dbReference type="Proteomes" id="UP000033647"/>
    </source>
</evidence>
<proteinExistence type="predicted"/>
<evidence type="ECO:0000256" key="1">
    <source>
        <dbReference type="SAM" id="MobiDB-lite"/>
    </source>
</evidence>
<evidence type="ECO:0000313" key="2">
    <source>
        <dbReference type="EMBL" id="KJX94635.1"/>
    </source>
</evidence>
<dbReference type="AlphaFoldDB" id="A0A0F4GEL2"/>